<accession>D8MRH3</accession>
<dbReference type="Gene3D" id="3.10.129.10">
    <property type="entry name" value="Hotdog Thioesterase"/>
    <property type="match status" value="1"/>
</dbReference>
<dbReference type="RefSeq" id="WP_013201920.1">
    <property type="nucleotide sequence ID" value="NC_014306.1"/>
</dbReference>
<dbReference type="KEGG" id="ebi:EbC_18990"/>
<dbReference type="InterPro" id="IPR003736">
    <property type="entry name" value="PAAI_dom"/>
</dbReference>
<dbReference type="Pfam" id="PF03061">
    <property type="entry name" value="4HBT"/>
    <property type="match status" value="1"/>
</dbReference>
<gene>
    <name evidence="4" type="primary">ydiI</name>
    <name evidence="4" type="ordered locus">EbC_18990</name>
</gene>
<dbReference type="PANTHER" id="PTHR43240">
    <property type="entry name" value="1,4-DIHYDROXY-2-NAPHTHOYL-COA THIOESTERASE 1"/>
    <property type="match status" value="1"/>
</dbReference>
<dbReference type="GO" id="GO:0005829">
    <property type="term" value="C:cytosol"/>
    <property type="evidence" value="ECO:0007669"/>
    <property type="project" value="TreeGrafter"/>
</dbReference>
<evidence type="ECO:0000313" key="4">
    <source>
        <dbReference type="EMBL" id="CAX59430.1"/>
    </source>
</evidence>
<dbReference type="GO" id="GO:0061522">
    <property type="term" value="F:1,4-dihydroxy-2-naphthoyl-CoA thioesterase activity"/>
    <property type="evidence" value="ECO:0007669"/>
    <property type="project" value="TreeGrafter"/>
</dbReference>
<dbReference type="EC" id="3.1.-.-" evidence="4"/>
<dbReference type="FunFam" id="3.10.129.10:FF:000002">
    <property type="entry name" value="1,4-dihydroxy-2-naphthoyl-CoA hydrolase"/>
    <property type="match status" value="1"/>
</dbReference>
<proteinExistence type="inferred from homology"/>
<dbReference type="STRING" id="634500.EbC_18990"/>
<dbReference type="NCBIfam" id="TIGR00369">
    <property type="entry name" value="unchar_dom_1"/>
    <property type="match status" value="1"/>
</dbReference>
<dbReference type="AlphaFoldDB" id="D8MRH3"/>
<dbReference type="GeneID" id="90511919"/>
<dbReference type="InterPro" id="IPR006683">
    <property type="entry name" value="Thioestr_dom"/>
</dbReference>
<sequence>MTIWKREFTLEQLNQRSQDTLVAHLGIVFTAVDKQTLTATMPVDARTRQPFGLLHGGASAVLAETLGSMAGYLCTEGDDRIVGLEINANHLRSVREGEVRGVCRALHLGRRHQVWQIEVYDLQQRLCCSSRLTTTVISASAKE</sequence>
<evidence type="ECO:0000256" key="1">
    <source>
        <dbReference type="ARBA" id="ARBA00008324"/>
    </source>
</evidence>
<dbReference type="HOGENOM" id="CLU_089876_13_1_6"/>
<dbReference type="PANTHER" id="PTHR43240:SF5">
    <property type="entry name" value="1,4-DIHYDROXY-2-NAPHTHOYL-COA THIOESTERASE 1"/>
    <property type="match status" value="1"/>
</dbReference>
<dbReference type="Proteomes" id="UP000008793">
    <property type="component" value="Chromosome"/>
</dbReference>
<dbReference type="SUPFAM" id="SSF54637">
    <property type="entry name" value="Thioesterase/thiol ester dehydrase-isomerase"/>
    <property type="match status" value="1"/>
</dbReference>
<keyword evidence="2 4" id="KW-0378">Hydrolase</keyword>
<keyword evidence="5" id="KW-1185">Reference proteome</keyword>
<evidence type="ECO:0000259" key="3">
    <source>
        <dbReference type="Pfam" id="PF03061"/>
    </source>
</evidence>
<evidence type="ECO:0000256" key="2">
    <source>
        <dbReference type="ARBA" id="ARBA00022801"/>
    </source>
</evidence>
<evidence type="ECO:0000313" key="5">
    <source>
        <dbReference type="Proteomes" id="UP000008793"/>
    </source>
</evidence>
<dbReference type="eggNOG" id="COG2050">
    <property type="taxonomic scope" value="Bacteria"/>
</dbReference>
<name>D8MRH3_ERWBE</name>
<dbReference type="CDD" id="cd03443">
    <property type="entry name" value="PaaI_thioesterase"/>
    <property type="match status" value="1"/>
</dbReference>
<comment type="similarity">
    <text evidence="1">Belongs to the thioesterase PaaI family.</text>
</comment>
<dbReference type="InterPro" id="IPR029069">
    <property type="entry name" value="HotDog_dom_sf"/>
</dbReference>
<feature type="domain" description="Thioesterase" evidence="3">
    <location>
        <begin position="51"/>
        <end position="128"/>
    </location>
</feature>
<organism evidence="5">
    <name type="scientific">Erwinia billingiae (strain Eb661)</name>
    <dbReference type="NCBI Taxonomy" id="634500"/>
    <lineage>
        <taxon>Bacteria</taxon>
        <taxon>Pseudomonadati</taxon>
        <taxon>Pseudomonadota</taxon>
        <taxon>Gammaproteobacteria</taxon>
        <taxon>Enterobacterales</taxon>
        <taxon>Erwiniaceae</taxon>
        <taxon>Erwinia</taxon>
    </lineage>
</organism>
<dbReference type="EMBL" id="FP236843">
    <property type="protein sequence ID" value="CAX59430.1"/>
    <property type="molecule type" value="Genomic_DNA"/>
</dbReference>
<protein>
    <submittedName>
        <fullName evidence="4">Esterase YdiI</fullName>
        <ecNumber evidence="4">3.1.-.-</ecNumber>
    </submittedName>
</protein>
<reference evidence="4 5" key="1">
    <citation type="journal article" date="2010" name="BMC Genomics">
        <title>Genome comparison of the epiphytic bacteria Erwinia billingiae and E. tasmaniensis with the pear pathogen E. pyrifoliae.</title>
        <authorList>
            <person name="Kube M."/>
            <person name="Migdoll A.M."/>
            <person name="Gehring I."/>
            <person name="Heitmann K."/>
            <person name="Mayer Y."/>
            <person name="Kuhl H."/>
            <person name="Knaust F."/>
            <person name="Geider K."/>
            <person name="Reinhardt R."/>
        </authorList>
    </citation>
    <scope>NUCLEOTIDE SEQUENCE [LARGE SCALE GENOMIC DNA]</scope>
    <source>
        <strain evidence="4 5">Eb661</strain>
    </source>
</reference>